<organism evidence="2">
    <name type="scientific">Cacopsylla melanoneura</name>
    <dbReference type="NCBI Taxonomy" id="428564"/>
    <lineage>
        <taxon>Eukaryota</taxon>
        <taxon>Metazoa</taxon>
        <taxon>Ecdysozoa</taxon>
        <taxon>Arthropoda</taxon>
        <taxon>Hexapoda</taxon>
        <taxon>Insecta</taxon>
        <taxon>Pterygota</taxon>
        <taxon>Neoptera</taxon>
        <taxon>Paraneoptera</taxon>
        <taxon>Hemiptera</taxon>
        <taxon>Sternorrhyncha</taxon>
        <taxon>Psylloidea</taxon>
        <taxon>Psyllidae</taxon>
        <taxon>Psyllinae</taxon>
        <taxon>Cacopsylla</taxon>
    </lineage>
</organism>
<evidence type="ECO:0000313" key="2">
    <source>
        <dbReference type="EMBL" id="CAG6690742.1"/>
    </source>
</evidence>
<reference evidence="2" key="1">
    <citation type="submission" date="2021-05" db="EMBL/GenBank/DDBJ databases">
        <authorList>
            <person name="Alioto T."/>
            <person name="Alioto T."/>
            <person name="Gomez Garrido J."/>
        </authorList>
    </citation>
    <scope>NUCLEOTIDE SEQUENCE</scope>
</reference>
<feature type="transmembrane region" description="Helical" evidence="1">
    <location>
        <begin position="62"/>
        <end position="80"/>
    </location>
</feature>
<dbReference type="EMBL" id="HBUF01299173">
    <property type="protein sequence ID" value="CAG6690742.1"/>
    <property type="molecule type" value="Transcribed_RNA"/>
</dbReference>
<accession>A0A8D8TRA6</accession>
<proteinExistence type="predicted"/>
<protein>
    <submittedName>
        <fullName evidence="2">Uncharacterized protein</fullName>
    </submittedName>
</protein>
<sequence>MVQVKFSTFRDKWTSLYLGLRMLKLGAYNKIWANKMVLSLWVLRKIQYLFRILEIFEFINRFMLLTIFYYYLNFVIFYLTDIYQRRVFSPDSNFSSCESKKIHDT</sequence>
<keyword evidence="1" id="KW-1133">Transmembrane helix</keyword>
<evidence type="ECO:0000256" key="1">
    <source>
        <dbReference type="SAM" id="Phobius"/>
    </source>
</evidence>
<keyword evidence="1" id="KW-0472">Membrane</keyword>
<dbReference type="AlphaFoldDB" id="A0A8D8TRA6"/>
<keyword evidence="1" id="KW-0812">Transmembrane</keyword>
<name>A0A8D8TRA6_9HEMI</name>